<gene>
    <name evidence="1" type="ORF">MERR_LOCUS26737</name>
</gene>
<sequence length="120" mass="13435">METQMERGEAYLLVIGVVEKKEDKKLKVEDILVVQEFGDAFEALTELSLPRRNPFTISLESGTTPALGVPYEEGEGVDEDYHLAEDVTILLHGRITVPEGGHLRQEILRMAHQSLLSIHP</sequence>
<accession>A0A6D2JK54</accession>
<dbReference type="EMBL" id="CACVBM020001211">
    <property type="protein sequence ID" value="CAA7039502.1"/>
    <property type="molecule type" value="Genomic_DNA"/>
</dbReference>
<evidence type="ECO:0000313" key="1">
    <source>
        <dbReference type="EMBL" id="CAA7039502.1"/>
    </source>
</evidence>
<keyword evidence="2" id="KW-1185">Reference proteome</keyword>
<proteinExistence type="predicted"/>
<dbReference type="AlphaFoldDB" id="A0A6D2JK54"/>
<organism evidence="1 2">
    <name type="scientific">Microthlaspi erraticum</name>
    <dbReference type="NCBI Taxonomy" id="1685480"/>
    <lineage>
        <taxon>Eukaryota</taxon>
        <taxon>Viridiplantae</taxon>
        <taxon>Streptophyta</taxon>
        <taxon>Embryophyta</taxon>
        <taxon>Tracheophyta</taxon>
        <taxon>Spermatophyta</taxon>
        <taxon>Magnoliopsida</taxon>
        <taxon>eudicotyledons</taxon>
        <taxon>Gunneridae</taxon>
        <taxon>Pentapetalae</taxon>
        <taxon>rosids</taxon>
        <taxon>malvids</taxon>
        <taxon>Brassicales</taxon>
        <taxon>Brassicaceae</taxon>
        <taxon>Coluteocarpeae</taxon>
        <taxon>Microthlaspi</taxon>
    </lineage>
</organism>
<name>A0A6D2JK54_9BRAS</name>
<protein>
    <submittedName>
        <fullName evidence="1">Uncharacterized protein</fullName>
    </submittedName>
</protein>
<dbReference type="Proteomes" id="UP000467841">
    <property type="component" value="Unassembled WGS sequence"/>
</dbReference>
<comment type="caution">
    <text evidence="1">The sequence shown here is derived from an EMBL/GenBank/DDBJ whole genome shotgun (WGS) entry which is preliminary data.</text>
</comment>
<dbReference type="OrthoDB" id="1938712at2759"/>
<evidence type="ECO:0000313" key="2">
    <source>
        <dbReference type="Proteomes" id="UP000467841"/>
    </source>
</evidence>
<reference evidence="1" key="1">
    <citation type="submission" date="2020-01" db="EMBL/GenBank/DDBJ databases">
        <authorList>
            <person name="Mishra B."/>
        </authorList>
    </citation>
    <scope>NUCLEOTIDE SEQUENCE [LARGE SCALE GENOMIC DNA]</scope>
</reference>